<feature type="transmembrane region" description="Helical" evidence="9">
    <location>
        <begin position="359"/>
        <end position="379"/>
    </location>
</feature>
<dbReference type="InterPro" id="IPR036651">
    <property type="entry name" value="Gln_synt_N_sf"/>
</dbReference>
<dbReference type="AlphaFoldDB" id="A0A8K0NDS1"/>
<accession>A0A8K0NDS1</accession>
<keyword evidence="8" id="KW-0067">ATP-binding</keyword>
<evidence type="ECO:0000256" key="6">
    <source>
        <dbReference type="ARBA" id="ARBA00022598"/>
    </source>
</evidence>
<evidence type="ECO:0000313" key="10">
    <source>
        <dbReference type="EMBL" id="KAG1371047.1"/>
    </source>
</evidence>
<proteinExistence type="inferred from homology"/>
<dbReference type="GO" id="GO:0004356">
    <property type="term" value="F:glutamine synthetase activity"/>
    <property type="evidence" value="ECO:0007669"/>
    <property type="project" value="UniProtKB-EC"/>
</dbReference>
<dbReference type="Proteomes" id="UP000797356">
    <property type="component" value="Chromosome 16"/>
</dbReference>
<dbReference type="Gene3D" id="3.10.20.70">
    <property type="entry name" value="Glutamine synthetase, N-terminal domain"/>
    <property type="match status" value="1"/>
</dbReference>
<dbReference type="InterPro" id="IPR014746">
    <property type="entry name" value="Gln_synth/guanido_kin_cat_dom"/>
</dbReference>
<dbReference type="GO" id="GO:0005737">
    <property type="term" value="C:cytoplasm"/>
    <property type="evidence" value="ECO:0007669"/>
    <property type="project" value="UniProtKB-SubCell"/>
</dbReference>
<organism evidence="10 11">
    <name type="scientific">Cocos nucifera</name>
    <name type="common">Coconut palm</name>
    <dbReference type="NCBI Taxonomy" id="13894"/>
    <lineage>
        <taxon>Eukaryota</taxon>
        <taxon>Viridiplantae</taxon>
        <taxon>Streptophyta</taxon>
        <taxon>Embryophyta</taxon>
        <taxon>Tracheophyta</taxon>
        <taxon>Spermatophyta</taxon>
        <taxon>Magnoliopsida</taxon>
        <taxon>Liliopsida</taxon>
        <taxon>Arecaceae</taxon>
        <taxon>Arecoideae</taxon>
        <taxon>Cocoseae</taxon>
        <taxon>Attaleinae</taxon>
        <taxon>Cocos</taxon>
    </lineage>
</organism>
<keyword evidence="9" id="KW-1133">Transmembrane helix</keyword>
<dbReference type="InterPro" id="IPR050292">
    <property type="entry name" value="Glutamine_Synthetase"/>
</dbReference>
<dbReference type="GO" id="GO:0005524">
    <property type="term" value="F:ATP binding"/>
    <property type="evidence" value="ECO:0007669"/>
    <property type="project" value="UniProtKB-KW"/>
</dbReference>
<dbReference type="Pfam" id="PF05512">
    <property type="entry name" value="AWPM-19"/>
    <property type="match status" value="1"/>
</dbReference>
<reference evidence="10" key="2">
    <citation type="submission" date="2019-07" db="EMBL/GenBank/DDBJ databases">
        <authorList>
            <person name="Yang Y."/>
            <person name="Bocs S."/>
            <person name="Baudouin L."/>
        </authorList>
    </citation>
    <scope>NUCLEOTIDE SEQUENCE</scope>
    <source>
        <tissue evidence="10">Spear leaf of Hainan Tall coconut</tissue>
    </source>
</reference>
<evidence type="ECO:0000256" key="3">
    <source>
        <dbReference type="ARBA" id="ARBA00011823"/>
    </source>
</evidence>
<comment type="subcellular location">
    <subcellularLocation>
        <location evidence="1">Cytoplasm</location>
    </subcellularLocation>
</comment>
<keyword evidence="9" id="KW-0472">Membrane</keyword>
<dbReference type="SUPFAM" id="SSF55931">
    <property type="entry name" value="Glutamine synthetase/guanido kinase"/>
    <property type="match status" value="1"/>
</dbReference>
<dbReference type="InterPro" id="IPR008390">
    <property type="entry name" value="AWPM-19"/>
</dbReference>
<evidence type="ECO:0000256" key="9">
    <source>
        <dbReference type="SAM" id="Phobius"/>
    </source>
</evidence>
<dbReference type="FunFam" id="3.30.590.10:FF:000011">
    <property type="entry name" value="Glutamine synthetase"/>
    <property type="match status" value="1"/>
</dbReference>
<dbReference type="EC" id="6.3.1.2" evidence="4"/>
<dbReference type="Gene3D" id="3.30.590.10">
    <property type="entry name" value="Glutamine synthetase/guanido kinase, catalytic domain"/>
    <property type="match status" value="1"/>
</dbReference>
<evidence type="ECO:0000256" key="8">
    <source>
        <dbReference type="ARBA" id="ARBA00022840"/>
    </source>
</evidence>
<name>A0A8K0NDS1_COCNU</name>
<reference evidence="10" key="1">
    <citation type="journal article" date="2017" name="Gigascience">
        <title>The genome draft of coconut (Cocos nucifera).</title>
        <authorList>
            <person name="Xiao Y."/>
            <person name="Xu P."/>
            <person name="Fan H."/>
            <person name="Baudouin L."/>
            <person name="Xia W."/>
            <person name="Bocs S."/>
            <person name="Xu J."/>
            <person name="Li Q."/>
            <person name="Guo A."/>
            <person name="Zhou L."/>
            <person name="Li J."/>
            <person name="Wu Y."/>
            <person name="Ma Z."/>
            <person name="Armero A."/>
            <person name="Issali A.E."/>
            <person name="Liu N."/>
            <person name="Peng M."/>
            <person name="Yang Y."/>
        </authorList>
    </citation>
    <scope>NUCLEOTIDE SEQUENCE</scope>
    <source>
        <tissue evidence="10">Spear leaf of Hainan Tall coconut</tissue>
    </source>
</reference>
<evidence type="ECO:0000256" key="7">
    <source>
        <dbReference type="ARBA" id="ARBA00022741"/>
    </source>
</evidence>
<keyword evidence="6" id="KW-0436">Ligase</keyword>
<dbReference type="EMBL" id="CM017887">
    <property type="protein sequence ID" value="KAG1371047.1"/>
    <property type="molecule type" value="Genomic_DNA"/>
</dbReference>
<evidence type="ECO:0000313" key="11">
    <source>
        <dbReference type="Proteomes" id="UP000797356"/>
    </source>
</evidence>
<dbReference type="GO" id="GO:0006542">
    <property type="term" value="P:glutamine biosynthetic process"/>
    <property type="evidence" value="ECO:0007669"/>
    <property type="project" value="InterPro"/>
</dbReference>
<feature type="transmembrane region" description="Helical" evidence="9">
    <location>
        <begin position="302"/>
        <end position="329"/>
    </location>
</feature>
<comment type="subunit">
    <text evidence="3">Homooctamer.</text>
</comment>
<gene>
    <name evidence="10" type="ORF">COCNU_16G001410</name>
</gene>
<keyword evidence="7" id="KW-0547">Nucleotide-binding</keyword>
<keyword evidence="11" id="KW-1185">Reference proteome</keyword>
<comment type="caution">
    <text evidence="10">The sequence shown here is derived from an EMBL/GenBank/DDBJ whole genome shotgun (WGS) entry which is preliminary data.</text>
</comment>
<feature type="transmembrane region" description="Helical" evidence="9">
    <location>
        <begin position="391"/>
        <end position="412"/>
    </location>
</feature>
<evidence type="ECO:0000256" key="4">
    <source>
        <dbReference type="ARBA" id="ARBA00012937"/>
    </source>
</evidence>
<evidence type="ECO:0000256" key="2">
    <source>
        <dbReference type="ARBA" id="ARBA00009897"/>
    </source>
</evidence>
<comment type="similarity">
    <text evidence="2">Belongs to the glutamine synthetase family.</text>
</comment>
<sequence>MAHMLVPSMQCQMGITSNSIRARPVITAKSWNSLLLNSQRPKTKKSTSTFKVLALKSDNNGTVSRLENLLNLDITPFTDKIIAEYIWIGGTGIDIRSKARVICDCYTPSGEPIPTNKRYRAAQIFGEKKVIDEVPWAPTTVQLGLTSLSGVTYQMLIIRLPYMPESTSVALMGRLCPASTKSMREDGGYEVIKKAILNLSLRHKDHISAYGEGNERRLTGKHETANINTFSWGVANRGCSIRVGRETERRGKGYLEDRRPASNMDPYVVTSMLAETTVLWEPTLESEALAAKKLQLQGAKPFASFLLFLNLIMYIIVSVIAGWIVNYGIDETPHAVLGLALPARLFPIYYPIGNLATGFFVIFSLIAGVVGIATSLTGLRDVLTGDSASLLSAAASSIITWALTLLAMGLACKEISISWRPPNLRTLETLTIILSGTQLLCTGAINAGATTATDLPYGTGRV</sequence>
<keyword evidence="9" id="KW-0812">Transmembrane</keyword>
<dbReference type="OrthoDB" id="779714at2759"/>
<evidence type="ECO:0000256" key="5">
    <source>
        <dbReference type="ARBA" id="ARBA00022490"/>
    </source>
</evidence>
<protein>
    <recommendedName>
        <fullName evidence="4">glutamine synthetase</fullName>
        <ecNumber evidence="4">6.3.1.2</ecNumber>
    </recommendedName>
</protein>
<dbReference type="PANTHER" id="PTHR20852:SF118">
    <property type="entry name" value="GLUTAMINE SYNTHETASE, CHLOROPLASTIC_MITOCHONDRIAL"/>
    <property type="match status" value="1"/>
</dbReference>
<dbReference type="PANTHER" id="PTHR20852">
    <property type="entry name" value="GLUTAMINE SYNTHETASE"/>
    <property type="match status" value="1"/>
</dbReference>
<keyword evidence="5" id="KW-0963">Cytoplasm</keyword>
<evidence type="ECO:0000256" key="1">
    <source>
        <dbReference type="ARBA" id="ARBA00004496"/>
    </source>
</evidence>